<name>A0A2G9S5X0_AQUCT</name>
<dbReference type="GO" id="GO:0005886">
    <property type="term" value="C:plasma membrane"/>
    <property type="evidence" value="ECO:0007669"/>
    <property type="project" value="TreeGrafter"/>
</dbReference>
<accession>A0A2G9S5X0</accession>
<dbReference type="PROSITE" id="PS50001">
    <property type="entry name" value="SH2"/>
    <property type="match status" value="1"/>
</dbReference>
<dbReference type="OrthoDB" id="9938362at2759"/>
<dbReference type="SMART" id="SM00252">
    <property type="entry name" value="SH2"/>
    <property type="match status" value="1"/>
</dbReference>
<reference evidence="3" key="1">
    <citation type="submission" date="2017-08" db="EMBL/GenBank/DDBJ databases">
        <title>Assembly of the North American Bullfrog Genome.</title>
        <authorList>
            <person name="Warren R.L."/>
            <person name="Vandervalk B.P."/>
            <person name="Kucuk E."/>
            <person name="Birol I."/>
            <person name="Helbing C."/>
            <person name="Pandoh P."/>
            <person name="Behsaz B."/>
            <person name="Mohamadi H."/>
            <person name="Chu J."/>
            <person name="Jackman S."/>
            <person name="Hammond S.A."/>
            <person name="Veldhoen N."/>
            <person name="Kirk H."/>
            <person name="Zhao Y."/>
            <person name="Coope R."/>
            <person name="Pleasance S."/>
            <person name="Moore R."/>
            <person name="Holt R."/>
        </authorList>
    </citation>
    <scope>NUCLEOTIDE SEQUENCE</scope>
    <source>
        <strain evidence="3">Bruno</strain>
        <tissue evidence="3">Liver</tissue>
    </source>
</reference>
<evidence type="ECO:0000256" key="1">
    <source>
        <dbReference type="PROSITE-ProRule" id="PRU00191"/>
    </source>
</evidence>
<protein>
    <recommendedName>
        <fullName evidence="2">SH2 domain-containing protein</fullName>
    </recommendedName>
</protein>
<dbReference type="CDD" id="cd09925">
    <property type="entry name" value="SH2_SHC"/>
    <property type="match status" value="1"/>
</dbReference>
<dbReference type="InterPro" id="IPR051235">
    <property type="entry name" value="CEP152/SHC-Transforming"/>
</dbReference>
<feature type="domain" description="SH2" evidence="2">
    <location>
        <begin position="1"/>
        <end position="92"/>
    </location>
</feature>
<proteinExistence type="predicted"/>
<dbReference type="SUPFAM" id="SSF55550">
    <property type="entry name" value="SH2 domain"/>
    <property type="match status" value="1"/>
</dbReference>
<organism evidence="3">
    <name type="scientific">Aquarana catesbeiana</name>
    <name type="common">American bullfrog</name>
    <name type="synonym">Rana catesbeiana</name>
    <dbReference type="NCBI Taxonomy" id="8400"/>
    <lineage>
        <taxon>Eukaryota</taxon>
        <taxon>Metazoa</taxon>
        <taxon>Chordata</taxon>
        <taxon>Craniata</taxon>
        <taxon>Vertebrata</taxon>
        <taxon>Euteleostomi</taxon>
        <taxon>Amphibia</taxon>
        <taxon>Batrachia</taxon>
        <taxon>Anura</taxon>
        <taxon>Neobatrachia</taxon>
        <taxon>Ranoidea</taxon>
        <taxon>Ranidae</taxon>
        <taxon>Aquarana</taxon>
    </lineage>
</organism>
<dbReference type="AlphaFoldDB" id="A0A2G9S5X0"/>
<dbReference type="PANTHER" id="PTHR10337">
    <property type="entry name" value="SHC TRANSFORMING PROTEIN"/>
    <property type="match status" value="1"/>
</dbReference>
<dbReference type="InterPro" id="IPR035676">
    <property type="entry name" value="SHC_SH2"/>
</dbReference>
<dbReference type="InterPro" id="IPR000980">
    <property type="entry name" value="SH2"/>
</dbReference>
<dbReference type="GO" id="GO:0007169">
    <property type="term" value="P:cell surface receptor protein tyrosine kinase signaling pathway"/>
    <property type="evidence" value="ECO:0007669"/>
    <property type="project" value="TreeGrafter"/>
</dbReference>
<keyword evidence="1" id="KW-0727">SH2 domain</keyword>
<gene>
    <name evidence="3" type="ORF">AB205_0090930</name>
</gene>
<dbReference type="GO" id="GO:0030971">
    <property type="term" value="F:receptor tyrosine kinase binding"/>
    <property type="evidence" value="ECO:0007669"/>
    <property type="project" value="TreeGrafter"/>
</dbReference>
<dbReference type="EMBL" id="KV926392">
    <property type="protein sequence ID" value="PIO35542.1"/>
    <property type="molecule type" value="Genomic_DNA"/>
</dbReference>
<dbReference type="FunFam" id="3.30.505.10:FF:000005">
    <property type="entry name" value="SHC-transforming protein 1 isoform 3"/>
    <property type="match status" value="1"/>
</dbReference>
<dbReference type="Pfam" id="PF00017">
    <property type="entry name" value="SH2"/>
    <property type="match status" value="1"/>
</dbReference>
<dbReference type="InterPro" id="IPR036860">
    <property type="entry name" value="SH2_dom_sf"/>
</dbReference>
<dbReference type="PANTHER" id="PTHR10337:SF5">
    <property type="entry name" value="SHC-TRANSFORMING PROTEIN 2"/>
    <property type="match status" value="1"/>
</dbReference>
<evidence type="ECO:0000313" key="3">
    <source>
        <dbReference type="EMBL" id="PIO35542.1"/>
    </source>
</evidence>
<evidence type="ECO:0000259" key="2">
    <source>
        <dbReference type="PROSITE" id="PS50001"/>
    </source>
</evidence>
<sequence>MSRREAEKLLQKDGDFLVRDSITNPGQYVLTGMHNGQPKHLLLVDPEGVVRTKDVLFESISHLISYHLHNQQPIVAAESELHLWQGRLQLEMNINKKGSAQELFLNKVTNINNAPYMWPSILLFCLRLRVVTTGLFYFFIFLQPGEVAEFTRNGSFQITLLVTVDLKPITVKKLCKKRKDTF</sequence>
<dbReference type="Gene3D" id="3.30.505.10">
    <property type="entry name" value="SH2 domain"/>
    <property type="match status" value="1"/>
</dbReference>